<proteinExistence type="inferred from homology"/>
<evidence type="ECO:0000256" key="11">
    <source>
        <dbReference type="RuleBase" id="RU000542"/>
    </source>
</evidence>
<organism evidence="16 17">
    <name type="scientific">Gramella jeungdoensis</name>
    <dbReference type="NCBI Taxonomy" id="708091"/>
    <lineage>
        <taxon>Bacteria</taxon>
        <taxon>Pseudomonadati</taxon>
        <taxon>Bacteroidota</taxon>
        <taxon>Flavobacteriia</taxon>
        <taxon>Flavobacteriales</taxon>
        <taxon>Flavobacteriaceae</taxon>
        <taxon>Christiangramia</taxon>
    </lineage>
</organism>
<evidence type="ECO:0000256" key="9">
    <source>
        <dbReference type="ARBA" id="ARBA00022958"/>
    </source>
</evidence>
<dbReference type="InterPro" id="IPR022630">
    <property type="entry name" value="S-AdoMet_synt_C"/>
</dbReference>
<keyword evidence="6 10" id="KW-0547">Nucleotide-binding</keyword>
<dbReference type="Pfam" id="PF02772">
    <property type="entry name" value="S-AdoMet_synt_M"/>
    <property type="match status" value="1"/>
</dbReference>
<dbReference type="Pfam" id="PF02773">
    <property type="entry name" value="S-AdoMet_synt_C"/>
    <property type="match status" value="1"/>
</dbReference>
<dbReference type="PANTHER" id="PTHR11964">
    <property type="entry name" value="S-ADENOSYLMETHIONINE SYNTHETASE"/>
    <property type="match status" value="1"/>
</dbReference>
<feature type="binding site" description="in other chain" evidence="10">
    <location>
        <begin position="164"/>
        <end position="166"/>
    </location>
    <ligand>
        <name>ATP</name>
        <dbReference type="ChEBI" id="CHEBI:30616"/>
        <note>ligand shared between two neighboring subunits</note>
    </ligand>
</feature>
<evidence type="ECO:0000256" key="1">
    <source>
        <dbReference type="ARBA" id="ARBA00005224"/>
    </source>
</evidence>
<keyword evidence="9 10" id="KW-0630">Potassium</keyword>
<protein>
    <recommendedName>
        <fullName evidence="10">S-adenosylmethionine synthase</fullName>
        <shortName evidence="10">AdoMet synthase</shortName>
        <ecNumber evidence="10">2.5.1.6</ecNumber>
    </recommendedName>
    <alternativeName>
        <fullName evidence="10">MAT</fullName>
    </alternativeName>
    <alternativeName>
        <fullName evidence="10">Methionine adenosyltransferase</fullName>
    </alternativeName>
</protein>
<reference evidence="16" key="1">
    <citation type="submission" date="2022-06" db="EMBL/GenBank/DDBJ databases">
        <title>Gramella sediminis sp. nov., isolated from deep-sea sediment of the Indian Ocean.</title>
        <authorList>
            <person name="Yang L."/>
        </authorList>
    </citation>
    <scope>NUCLEOTIDE SEQUENCE</scope>
    <source>
        <strain evidence="16">HMD3159</strain>
    </source>
</reference>
<dbReference type="InterPro" id="IPR002133">
    <property type="entry name" value="S-AdoMet_synthetase"/>
</dbReference>
<dbReference type="InterPro" id="IPR022628">
    <property type="entry name" value="S-AdoMet_synt_N"/>
</dbReference>
<feature type="region of interest" description="Flexible loop" evidence="10">
    <location>
        <begin position="98"/>
        <end position="108"/>
    </location>
</feature>
<comment type="similarity">
    <text evidence="2 10 12">Belongs to the AdoMet synthase family.</text>
</comment>
<dbReference type="NCBIfam" id="TIGR01034">
    <property type="entry name" value="metK"/>
    <property type="match status" value="1"/>
</dbReference>
<evidence type="ECO:0000259" key="15">
    <source>
        <dbReference type="Pfam" id="PF02773"/>
    </source>
</evidence>
<dbReference type="InterPro" id="IPR022636">
    <property type="entry name" value="S-AdoMet_synthetase_sfam"/>
</dbReference>
<keyword evidence="10" id="KW-0963">Cytoplasm</keyword>
<feature type="domain" description="S-adenosylmethionine synthetase C-terminal" evidence="15">
    <location>
        <begin position="245"/>
        <end position="378"/>
    </location>
</feature>
<feature type="binding site" evidence="10">
    <location>
        <position position="16"/>
    </location>
    <ligand>
        <name>Mg(2+)</name>
        <dbReference type="ChEBI" id="CHEBI:18420"/>
    </ligand>
</feature>
<dbReference type="GO" id="GO:0004478">
    <property type="term" value="F:methionine adenosyltransferase activity"/>
    <property type="evidence" value="ECO:0007669"/>
    <property type="project" value="UniProtKB-EC"/>
</dbReference>
<comment type="function">
    <text evidence="10">Catalyzes the formation of S-adenosylmethionine (AdoMet) from methionine and ATP. The overall synthetic reaction is composed of two sequential steps, AdoMet formation and the subsequent tripolyphosphate hydrolysis which occurs prior to release of AdoMet from the enzyme.</text>
</comment>
<feature type="domain" description="S-adenosylmethionine synthetase central" evidence="14">
    <location>
        <begin position="113"/>
        <end position="243"/>
    </location>
</feature>
<comment type="subcellular location">
    <subcellularLocation>
        <location evidence="10 11">Cytoplasm</location>
    </subcellularLocation>
</comment>
<feature type="binding site" evidence="10">
    <location>
        <position position="42"/>
    </location>
    <ligand>
        <name>K(+)</name>
        <dbReference type="ChEBI" id="CHEBI:29103"/>
    </ligand>
</feature>
<dbReference type="EMBL" id="JAMSCK010000002">
    <property type="protein sequence ID" value="MCM8568971.1"/>
    <property type="molecule type" value="Genomic_DNA"/>
</dbReference>
<dbReference type="InterPro" id="IPR022629">
    <property type="entry name" value="S-AdoMet_synt_central"/>
</dbReference>
<evidence type="ECO:0000256" key="4">
    <source>
        <dbReference type="ARBA" id="ARBA00022679"/>
    </source>
</evidence>
<dbReference type="Proteomes" id="UP001155077">
    <property type="component" value="Unassembled WGS sequence"/>
</dbReference>
<feature type="binding site" description="in other chain" evidence="10">
    <location>
        <position position="98"/>
    </location>
    <ligand>
        <name>L-methionine</name>
        <dbReference type="ChEBI" id="CHEBI:57844"/>
        <note>ligand shared between two neighboring subunits</note>
    </ligand>
</feature>
<dbReference type="EC" id="2.5.1.6" evidence="10"/>
<comment type="subunit">
    <text evidence="10">Homotetramer; dimer of dimers.</text>
</comment>
<comment type="catalytic activity">
    <reaction evidence="10">
        <text>L-methionine + ATP + H2O = S-adenosyl-L-methionine + phosphate + diphosphate</text>
        <dbReference type="Rhea" id="RHEA:21080"/>
        <dbReference type="ChEBI" id="CHEBI:15377"/>
        <dbReference type="ChEBI" id="CHEBI:30616"/>
        <dbReference type="ChEBI" id="CHEBI:33019"/>
        <dbReference type="ChEBI" id="CHEBI:43474"/>
        <dbReference type="ChEBI" id="CHEBI:57844"/>
        <dbReference type="ChEBI" id="CHEBI:59789"/>
        <dbReference type="EC" id="2.5.1.6"/>
    </reaction>
</comment>
<dbReference type="CDD" id="cd18079">
    <property type="entry name" value="S-AdoMet_synt"/>
    <property type="match status" value="1"/>
</dbReference>
<evidence type="ECO:0000313" key="16">
    <source>
        <dbReference type="EMBL" id="MCM8568971.1"/>
    </source>
</evidence>
<keyword evidence="3 10" id="KW-0554">One-carbon metabolism</keyword>
<name>A0ABT0YZS1_9FLAO</name>
<comment type="cofactor">
    <cofactor evidence="10">
        <name>K(+)</name>
        <dbReference type="ChEBI" id="CHEBI:29103"/>
    </cofactor>
    <text evidence="10">Binds 1 potassium ion per subunit.</text>
</comment>
<dbReference type="InterPro" id="IPR022631">
    <property type="entry name" value="ADOMET_SYNTHASE_CS"/>
</dbReference>
<feature type="binding site" evidence="10">
    <location>
        <position position="274"/>
    </location>
    <ligand>
        <name>ATP</name>
        <dbReference type="ChEBI" id="CHEBI:30616"/>
        <note>ligand shared between two neighboring subunits</note>
    </ligand>
</feature>
<feature type="domain" description="S-adenosylmethionine synthetase N-terminal" evidence="13">
    <location>
        <begin position="3"/>
        <end position="99"/>
    </location>
</feature>
<dbReference type="PROSITE" id="PS00376">
    <property type="entry name" value="ADOMET_SYNTHASE_1"/>
    <property type="match status" value="1"/>
</dbReference>
<keyword evidence="4 10" id="KW-0808">Transferase</keyword>
<evidence type="ECO:0000256" key="2">
    <source>
        <dbReference type="ARBA" id="ARBA00009685"/>
    </source>
</evidence>
<gene>
    <name evidence="10 16" type="primary">metK</name>
    <name evidence="16" type="ORF">NE848_06250</name>
</gene>
<dbReference type="Gene3D" id="3.30.300.10">
    <property type="match status" value="3"/>
</dbReference>
<evidence type="ECO:0000313" key="17">
    <source>
        <dbReference type="Proteomes" id="UP001155077"/>
    </source>
</evidence>
<keyword evidence="17" id="KW-1185">Reference proteome</keyword>
<dbReference type="RefSeq" id="WP_252111546.1">
    <property type="nucleotide sequence ID" value="NZ_JAMSCK010000002.1"/>
</dbReference>
<feature type="binding site" description="in other chain" evidence="10">
    <location>
        <position position="14"/>
    </location>
    <ligand>
        <name>ATP</name>
        <dbReference type="ChEBI" id="CHEBI:30616"/>
        <note>ligand shared between two neighboring subunits</note>
    </ligand>
</feature>
<evidence type="ECO:0000256" key="12">
    <source>
        <dbReference type="RuleBase" id="RU004462"/>
    </source>
</evidence>
<dbReference type="HAMAP" id="MF_00086">
    <property type="entry name" value="S_AdoMet_synth1"/>
    <property type="match status" value="1"/>
</dbReference>
<feature type="binding site" evidence="10">
    <location>
        <position position="251"/>
    </location>
    <ligand>
        <name>ATP</name>
        <dbReference type="ChEBI" id="CHEBI:30616"/>
        <note>ligand shared between two neighboring subunits</note>
    </ligand>
</feature>
<evidence type="ECO:0000259" key="14">
    <source>
        <dbReference type="Pfam" id="PF02772"/>
    </source>
</evidence>
<feature type="binding site" evidence="10">
    <location>
        <position position="278"/>
    </location>
    <ligand>
        <name>ATP</name>
        <dbReference type="ChEBI" id="CHEBI:30616"/>
        <note>ligand shared between two neighboring subunits</note>
    </ligand>
</feature>
<evidence type="ECO:0000259" key="13">
    <source>
        <dbReference type="Pfam" id="PF00438"/>
    </source>
</evidence>
<dbReference type="SUPFAM" id="SSF55973">
    <property type="entry name" value="S-adenosylmethionine synthetase"/>
    <property type="match status" value="3"/>
</dbReference>
<evidence type="ECO:0000256" key="10">
    <source>
        <dbReference type="HAMAP-Rule" id="MF_00086"/>
    </source>
</evidence>
<sequence length="420" mass="46570">MAYLFTSESVSEGHPDKIADQISDTLLDNFLAFDEESKVACETLVTTGQVVLAGEVRSNTYLDVQNIARDVINDIGYTKGTYKFSGDSCGVISLIHEQSQDIYQGVDRGNKDEQGAGDQGMMFGYATSETENYMPLALDISHKILIELAKLRREGKVIDYLRPDSKSQVTIEYSDDNIPQRIVSIVVSTQHDDFDKDDEAMLKKIKKDIIEILIPRVKEQLPEYVQKLFNDDIVYHINPTGKFVIGGPHGDAGLTGRKIIVDTYGGKGAHGGGAFSGKDPSKVDRSAAYASRHIAKNLVAAGVAPEILVQVSYAIGVVEPTSISVYTYGKKNTDLTDGQIAEKVRGIFDMRPAAIEDRLKLRSPIYRETAAYGHMGKEPRKVTKVFESPYNGRITKDVELFTWEKLDYVDKIKEVIPLNN</sequence>
<evidence type="ECO:0000256" key="7">
    <source>
        <dbReference type="ARBA" id="ARBA00022840"/>
    </source>
</evidence>
<keyword evidence="7 10" id="KW-0067">ATP-binding</keyword>
<evidence type="ECO:0000256" key="3">
    <source>
        <dbReference type="ARBA" id="ARBA00022563"/>
    </source>
</evidence>
<keyword evidence="5 10" id="KW-0479">Metal-binding</keyword>
<dbReference type="PROSITE" id="PS00377">
    <property type="entry name" value="ADOMET_SYNTHASE_2"/>
    <property type="match status" value="1"/>
</dbReference>
<feature type="binding site" description="in other chain" evidence="10">
    <location>
        <begin position="242"/>
        <end position="243"/>
    </location>
    <ligand>
        <name>ATP</name>
        <dbReference type="ChEBI" id="CHEBI:30616"/>
        <note>ligand shared between two neighboring subunits</note>
    </ligand>
</feature>
<dbReference type="PIRSF" id="PIRSF000497">
    <property type="entry name" value="MAT"/>
    <property type="match status" value="1"/>
</dbReference>
<feature type="binding site" description="in other chain" evidence="10">
    <location>
        <position position="282"/>
    </location>
    <ligand>
        <name>L-methionine</name>
        <dbReference type="ChEBI" id="CHEBI:57844"/>
        <note>ligand shared between two neighboring subunits</note>
    </ligand>
</feature>
<keyword evidence="8 10" id="KW-0460">Magnesium</keyword>
<feature type="binding site" description="in other chain" evidence="10">
    <location>
        <position position="55"/>
    </location>
    <ligand>
        <name>L-methionine</name>
        <dbReference type="ChEBI" id="CHEBI:57844"/>
        <note>ligand shared between two neighboring subunits</note>
    </ligand>
</feature>
<comment type="pathway">
    <text evidence="1 10">Amino-acid biosynthesis; S-adenosyl-L-methionine biosynthesis; S-adenosyl-L-methionine from L-methionine: step 1/1.</text>
</comment>
<evidence type="ECO:0000256" key="5">
    <source>
        <dbReference type="ARBA" id="ARBA00022723"/>
    </source>
</evidence>
<dbReference type="Pfam" id="PF00438">
    <property type="entry name" value="S-AdoMet_synt_N"/>
    <property type="match status" value="1"/>
</dbReference>
<feature type="binding site" description="in other chain" evidence="10">
    <location>
        <begin position="257"/>
        <end position="258"/>
    </location>
    <ligand>
        <name>ATP</name>
        <dbReference type="ChEBI" id="CHEBI:30616"/>
        <note>ligand shared between two neighboring subunits</note>
    </ligand>
</feature>
<comment type="cofactor">
    <cofactor evidence="10">
        <name>Mg(2+)</name>
        <dbReference type="ChEBI" id="CHEBI:18420"/>
    </cofactor>
    <text evidence="10">Binds 2 divalent ions per subunit.</text>
</comment>
<feature type="binding site" evidence="10">
    <location>
        <position position="251"/>
    </location>
    <ligand>
        <name>L-methionine</name>
        <dbReference type="ChEBI" id="CHEBI:57844"/>
        <note>ligand shared between two neighboring subunits</note>
    </ligand>
</feature>
<evidence type="ECO:0000256" key="8">
    <source>
        <dbReference type="ARBA" id="ARBA00022842"/>
    </source>
</evidence>
<evidence type="ECO:0000256" key="6">
    <source>
        <dbReference type="ARBA" id="ARBA00022741"/>
    </source>
</evidence>
<comment type="caution">
    <text evidence="16">The sequence shown here is derived from an EMBL/GenBank/DDBJ whole genome shotgun (WGS) entry which is preliminary data.</text>
</comment>
<accession>A0ABT0YZS1</accession>